<dbReference type="PANTHER" id="PTHR37694:SF1">
    <property type="entry name" value="SLR8022 PROTEIN"/>
    <property type="match status" value="1"/>
</dbReference>
<evidence type="ECO:0000313" key="2">
    <source>
        <dbReference type="EMBL" id="UQN31414.1"/>
    </source>
</evidence>
<accession>A0ABY4ND20</accession>
<dbReference type="SUPFAM" id="SSF51182">
    <property type="entry name" value="RmlC-like cupins"/>
    <property type="match status" value="1"/>
</dbReference>
<sequence length="141" mass="14796">MNASDPAPAPSPVTSLELLADELLDAAASAHSGRAGRPFHGIDAHADGGTAHGTGRPGVLTQIVLALTEGSRLSDHENPGEATLQTLRGRVRMRAGERTFELSAGELLVIPQERHDLVALEDAVVILTIARRAEAGQEKRA</sequence>
<protein>
    <submittedName>
        <fullName evidence="2">Cupin domain-containing protein</fullName>
    </submittedName>
</protein>
<evidence type="ECO:0000313" key="3">
    <source>
        <dbReference type="Proteomes" id="UP001055868"/>
    </source>
</evidence>
<dbReference type="RefSeq" id="WP_249480836.1">
    <property type="nucleotide sequence ID" value="NZ_CP097218.1"/>
</dbReference>
<name>A0ABY4ND20_9MICO</name>
<dbReference type="PANTHER" id="PTHR37694">
    <property type="entry name" value="SLR8022 PROTEIN"/>
    <property type="match status" value="1"/>
</dbReference>
<dbReference type="Proteomes" id="UP001055868">
    <property type="component" value="Chromosome"/>
</dbReference>
<dbReference type="InterPro" id="IPR014710">
    <property type="entry name" value="RmlC-like_jellyroll"/>
</dbReference>
<keyword evidence="3" id="KW-1185">Reference proteome</keyword>
<organism evidence="2 3">
    <name type="scientific">Brachybacterium kimchii</name>
    <dbReference type="NCBI Taxonomy" id="2942909"/>
    <lineage>
        <taxon>Bacteria</taxon>
        <taxon>Bacillati</taxon>
        <taxon>Actinomycetota</taxon>
        <taxon>Actinomycetes</taxon>
        <taxon>Micrococcales</taxon>
        <taxon>Dermabacteraceae</taxon>
        <taxon>Brachybacterium</taxon>
    </lineage>
</organism>
<dbReference type="InterPro" id="IPR011051">
    <property type="entry name" value="RmlC_Cupin_sf"/>
</dbReference>
<dbReference type="CDD" id="cd02230">
    <property type="entry name" value="cupin_HP0902-like"/>
    <property type="match status" value="1"/>
</dbReference>
<reference evidence="2" key="1">
    <citation type="submission" date="2022-05" db="EMBL/GenBank/DDBJ databases">
        <title>Genomic analysis of Brachybacterium sp. CBA3104.</title>
        <authorList>
            <person name="Roh S.W."/>
            <person name="Kim Y.B."/>
            <person name="Kim Y."/>
        </authorList>
    </citation>
    <scope>NUCLEOTIDE SEQUENCE</scope>
    <source>
        <strain evidence="2">CBA3104</strain>
    </source>
</reference>
<gene>
    <name evidence="2" type="ORF">M4486_09095</name>
</gene>
<feature type="region of interest" description="Disordered" evidence="1">
    <location>
        <begin position="31"/>
        <end position="55"/>
    </location>
</feature>
<proteinExistence type="predicted"/>
<dbReference type="EMBL" id="CP097218">
    <property type="protein sequence ID" value="UQN31414.1"/>
    <property type="molecule type" value="Genomic_DNA"/>
</dbReference>
<dbReference type="Gene3D" id="2.60.120.10">
    <property type="entry name" value="Jelly Rolls"/>
    <property type="match status" value="1"/>
</dbReference>
<evidence type="ECO:0000256" key="1">
    <source>
        <dbReference type="SAM" id="MobiDB-lite"/>
    </source>
</evidence>